<accession>A0A0C9Y487</accession>
<keyword evidence="2" id="KW-1185">Reference proteome</keyword>
<sequence length="253" mass="27775">MFVHTSPSSSGSSGCRTRMALKPLSWVLPRQILNLSKLDLRDTDPSKHTLGDYRVLIHIHDVLNNALSETCRVPEQTRTVFQGFLSDALDEGCCSAVCAAEQVFMRPEILKLRSSPDTPSLGRQRVTENKCPSRIVLATNSSGILSSCAIATTNSMHPSQVIFSDASTVLSTDFGLYTVIEDLSLTESGLRAPRLRSSGNRGSTGWMAPELLIGFVDNEVPQITTATFAPSDAYVWRWQLGNRRMLTDGTIRL</sequence>
<proteinExistence type="predicted"/>
<name>A0A0C9Y487_9AGAM</name>
<dbReference type="OrthoDB" id="6718656at2759"/>
<dbReference type="EMBL" id="KN833783">
    <property type="protein sequence ID" value="KIK19475.1"/>
    <property type="molecule type" value="Genomic_DNA"/>
</dbReference>
<gene>
    <name evidence="1" type="ORF">PISMIDRAFT_13640</name>
</gene>
<dbReference type="HOGENOM" id="CLU_1098868_0_0_1"/>
<reference evidence="2" key="2">
    <citation type="submission" date="2015-01" db="EMBL/GenBank/DDBJ databases">
        <title>Evolutionary Origins and Diversification of the Mycorrhizal Mutualists.</title>
        <authorList>
            <consortium name="DOE Joint Genome Institute"/>
            <consortium name="Mycorrhizal Genomics Consortium"/>
            <person name="Kohler A."/>
            <person name="Kuo A."/>
            <person name="Nagy L.G."/>
            <person name="Floudas D."/>
            <person name="Copeland A."/>
            <person name="Barry K.W."/>
            <person name="Cichocki N."/>
            <person name="Veneault-Fourrey C."/>
            <person name="LaButti K."/>
            <person name="Lindquist E.A."/>
            <person name="Lipzen A."/>
            <person name="Lundell T."/>
            <person name="Morin E."/>
            <person name="Murat C."/>
            <person name="Riley R."/>
            <person name="Ohm R."/>
            <person name="Sun H."/>
            <person name="Tunlid A."/>
            <person name="Henrissat B."/>
            <person name="Grigoriev I.V."/>
            <person name="Hibbett D.S."/>
            <person name="Martin F."/>
        </authorList>
    </citation>
    <scope>NUCLEOTIDE SEQUENCE [LARGE SCALE GENOMIC DNA]</scope>
    <source>
        <strain evidence="2">441</strain>
    </source>
</reference>
<protein>
    <submittedName>
        <fullName evidence="1">Uncharacterized protein</fullName>
    </submittedName>
</protein>
<dbReference type="STRING" id="765257.A0A0C9Y487"/>
<evidence type="ECO:0000313" key="1">
    <source>
        <dbReference type="EMBL" id="KIK19475.1"/>
    </source>
</evidence>
<dbReference type="AlphaFoldDB" id="A0A0C9Y487"/>
<evidence type="ECO:0000313" key="2">
    <source>
        <dbReference type="Proteomes" id="UP000054018"/>
    </source>
</evidence>
<reference evidence="1 2" key="1">
    <citation type="submission" date="2014-04" db="EMBL/GenBank/DDBJ databases">
        <authorList>
            <consortium name="DOE Joint Genome Institute"/>
            <person name="Kuo A."/>
            <person name="Kohler A."/>
            <person name="Costa M.D."/>
            <person name="Nagy L.G."/>
            <person name="Floudas D."/>
            <person name="Copeland A."/>
            <person name="Barry K.W."/>
            <person name="Cichocki N."/>
            <person name="Veneault-Fourrey C."/>
            <person name="LaButti K."/>
            <person name="Lindquist E.A."/>
            <person name="Lipzen A."/>
            <person name="Lundell T."/>
            <person name="Morin E."/>
            <person name="Murat C."/>
            <person name="Sun H."/>
            <person name="Tunlid A."/>
            <person name="Henrissat B."/>
            <person name="Grigoriev I.V."/>
            <person name="Hibbett D.S."/>
            <person name="Martin F."/>
            <person name="Nordberg H.P."/>
            <person name="Cantor M.N."/>
            <person name="Hua S.X."/>
        </authorList>
    </citation>
    <scope>NUCLEOTIDE SEQUENCE [LARGE SCALE GENOMIC DNA]</scope>
    <source>
        <strain evidence="1 2">441</strain>
    </source>
</reference>
<organism evidence="1 2">
    <name type="scientific">Pisolithus microcarpus 441</name>
    <dbReference type="NCBI Taxonomy" id="765257"/>
    <lineage>
        <taxon>Eukaryota</taxon>
        <taxon>Fungi</taxon>
        <taxon>Dikarya</taxon>
        <taxon>Basidiomycota</taxon>
        <taxon>Agaricomycotina</taxon>
        <taxon>Agaricomycetes</taxon>
        <taxon>Agaricomycetidae</taxon>
        <taxon>Boletales</taxon>
        <taxon>Sclerodermatineae</taxon>
        <taxon>Pisolithaceae</taxon>
        <taxon>Pisolithus</taxon>
    </lineage>
</organism>
<dbReference type="Proteomes" id="UP000054018">
    <property type="component" value="Unassembled WGS sequence"/>
</dbReference>